<dbReference type="InterPro" id="IPR004291">
    <property type="entry name" value="Transposase_IS66_central"/>
</dbReference>
<organism evidence="2 3">
    <name type="scientific">Paenibacillus popilliae ATCC 14706</name>
    <dbReference type="NCBI Taxonomy" id="1212764"/>
    <lineage>
        <taxon>Bacteria</taxon>
        <taxon>Bacillati</taxon>
        <taxon>Bacillota</taxon>
        <taxon>Bacilli</taxon>
        <taxon>Bacillales</taxon>
        <taxon>Paenibacillaceae</taxon>
        <taxon>Paenibacillus</taxon>
    </lineage>
</organism>
<proteinExistence type="predicted"/>
<dbReference type="InterPro" id="IPR052344">
    <property type="entry name" value="Transposase-related"/>
</dbReference>
<dbReference type="PANTHER" id="PTHR33678">
    <property type="entry name" value="BLL1576 PROTEIN"/>
    <property type="match status" value="1"/>
</dbReference>
<name>M9LJY5_PAEPP</name>
<evidence type="ECO:0000313" key="3">
    <source>
        <dbReference type="Proteomes" id="UP000029453"/>
    </source>
</evidence>
<keyword evidence="3" id="KW-1185">Reference proteome</keyword>
<evidence type="ECO:0000313" key="2">
    <source>
        <dbReference type="EMBL" id="GAC43585.1"/>
    </source>
</evidence>
<dbReference type="EMBL" id="BALG01000225">
    <property type="protein sequence ID" value="GAC43585.1"/>
    <property type="molecule type" value="Genomic_DNA"/>
</dbReference>
<dbReference type="PANTHER" id="PTHR33678:SF1">
    <property type="entry name" value="BLL1576 PROTEIN"/>
    <property type="match status" value="1"/>
</dbReference>
<protein>
    <submittedName>
        <fullName evidence="2">Transposase and inactivated derivative</fullName>
    </submittedName>
</protein>
<dbReference type="Proteomes" id="UP000029453">
    <property type="component" value="Unassembled WGS sequence"/>
</dbReference>
<reference evidence="2 3" key="1">
    <citation type="submission" date="2012-10" db="EMBL/GenBank/DDBJ databases">
        <title>Draft Genome Sequence of Paenibacillus popilliae ATCC 14706T.</title>
        <authorList>
            <person name="Iiyama K."/>
            <person name="Mori K."/>
            <person name="Mon H."/>
            <person name="Chieda Y."/>
            <person name="Lee J.M."/>
            <person name="Kusakabe T."/>
            <person name="Tashiro K."/>
            <person name="Asano S."/>
            <person name="Yasunaga-Aoki C."/>
            <person name="Shimizu S."/>
        </authorList>
    </citation>
    <scope>NUCLEOTIDE SEQUENCE [LARGE SCALE GENOMIC DNA]</scope>
    <source>
        <strain evidence="2 3">ATCC 14706</strain>
    </source>
</reference>
<feature type="domain" description="Transposase IS66 central" evidence="1">
    <location>
        <begin position="2"/>
        <end position="68"/>
    </location>
</feature>
<sequence>MGDTLSRHTMANGMIYGAERWLKSMLEEMKKHLLQQEALHADETTLQVLREPGKSAEATSYLWLYRCRNLPP</sequence>
<dbReference type="Pfam" id="PF03050">
    <property type="entry name" value="DDE_Tnp_IS66"/>
    <property type="match status" value="1"/>
</dbReference>
<gene>
    <name evidence="2" type="ORF">PPOP_2968</name>
</gene>
<accession>M9LJY5</accession>
<evidence type="ECO:0000259" key="1">
    <source>
        <dbReference type="Pfam" id="PF03050"/>
    </source>
</evidence>
<dbReference type="OrthoDB" id="9760067at2"/>
<comment type="caution">
    <text evidence="2">The sequence shown here is derived from an EMBL/GenBank/DDBJ whole genome shotgun (WGS) entry which is preliminary data.</text>
</comment>
<dbReference type="AlphaFoldDB" id="M9LJY5"/>